<dbReference type="GO" id="GO:0005737">
    <property type="term" value="C:cytoplasm"/>
    <property type="evidence" value="ECO:0007669"/>
    <property type="project" value="UniProtKB-SubCell"/>
</dbReference>
<dbReference type="HAMAP" id="MF_00014">
    <property type="entry name" value="Ribosome_mat_RimM"/>
    <property type="match status" value="1"/>
</dbReference>
<dbReference type="InterPro" id="IPR002676">
    <property type="entry name" value="RimM_N"/>
</dbReference>
<sequence>MQQFFNVGKIVNTHGIRGELKILTTTDFPEDRFAKGSELLIIPADGKAPIPVTIEIARFQKNMVVAKFEEYHNINDVEKYKGSLLKVSAERLGELEENEFYFHEVVGLEVVTADGEKLGVVKEILTPGANDVWVVTMPDGKELLLPYIEDVILNVNVPEKRVTVRLMEGLL</sequence>
<dbReference type="GO" id="GO:0006364">
    <property type="term" value="P:rRNA processing"/>
    <property type="evidence" value="ECO:0007669"/>
    <property type="project" value="UniProtKB-UniRule"/>
</dbReference>
<dbReference type="SUPFAM" id="SSF50447">
    <property type="entry name" value="Translation proteins"/>
    <property type="match status" value="1"/>
</dbReference>
<dbReference type="GO" id="GO:0042274">
    <property type="term" value="P:ribosomal small subunit biogenesis"/>
    <property type="evidence" value="ECO:0007669"/>
    <property type="project" value="UniProtKB-UniRule"/>
</dbReference>
<keyword evidence="4 5" id="KW-0143">Chaperone</keyword>
<dbReference type="Pfam" id="PF05239">
    <property type="entry name" value="PRC"/>
    <property type="match status" value="1"/>
</dbReference>
<evidence type="ECO:0000313" key="8">
    <source>
        <dbReference type="EMBL" id="KJD46973.1"/>
    </source>
</evidence>
<comment type="subcellular location">
    <subcellularLocation>
        <location evidence="5">Cytoplasm</location>
    </subcellularLocation>
</comment>
<comment type="caution">
    <text evidence="8">The sequence shown here is derived from an EMBL/GenBank/DDBJ whole genome shotgun (WGS) entry which is preliminary data.</text>
</comment>
<dbReference type="InterPro" id="IPR009000">
    <property type="entry name" value="Transl_B-barrel_sf"/>
</dbReference>
<dbReference type="PANTHER" id="PTHR33692">
    <property type="entry name" value="RIBOSOME MATURATION FACTOR RIMM"/>
    <property type="match status" value="1"/>
</dbReference>
<dbReference type="GO" id="GO:0043022">
    <property type="term" value="F:ribosome binding"/>
    <property type="evidence" value="ECO:0007669"/>
    <property type="project" value="InterPro"/>
</dbReference>
<keyword evidence="1 5" id="KW-0963">Cytoplasm</keyword>
<evidence type="ECO:0000313" key="9">
    <source>
        <dbReference type="Proteomes" id="UP000032534"/>
    </source>
</evidence>
<organism evidence="8 9">
    <name type="scientific">Paenibacillus terrae</name>
    <dbReference type="NCBI Taxonomy" id="159743"/>
    <lineage>
        <taxon>Bacteria</taxon>
        <taxon>Bacillati</taxon>
        <taxon>Bacillota</taxon>
        <taxon>Bacilli</taxon>
        <taxon>Bacillales</taxon>
        <taxon>Paenibacillaceae</taxon>
        <taxon>Paenibacillus</taxon>
    </lineage>
</organism>
<dbReference type="Pfam" id="PF01782">
    <property type="entry name" value="RimM"/>
    <property type="match status" value="1"/>
</dbReference>
<dbReference type="InterPro" id="IPR011961">
    <property type="entry name" value="RimM"/>
</dbReference>
<evidence type="ECO:0000259" key="7">
    <source>
        <dbReference type="Pfam" id="PF05239"/>
    </source>
</evidence>
<comment type="subunit">
    <text evidence="5">Binds ribosomal protein uS19.</text>
</comment>
<gene>
    <name evidence="5" type="primary">rimM</name>
    <name evidence="8" type="ORF">QD47_03975</name>
</gene>
<keyword evidence="3 5" id="KW-0698">rRNA processing</keyword>
<dbReference type="EMBL" id="JTHP01000004">
    <property type="protein sequence ID" value="KJD46973.1"/>
    <property type="molecule type" value="Genomic_DNA"/>
</dbReference>
<dbReference type="PATRIC" id="fig|159743.3.peg.856"/>
<keyword evidence="9" id="KW-1185">Reference proteome</keyword>
<keyword evidence="2 5" id="KW-0690">Ribosome biogenesis</keyword>
<evidence type="ECO:0000256" key="2">
    <source>
        <dbReference type="ARBA" id="ARBA00022517"/>
    </source>
</evidence>
<feature type="domain" description="PRC-barrel" evidence="7">
    <location>
        <begin position="97"/>
        <end position="171"/>
    </location>
</feature>
<reference evidence="8 9" key="1">
    <citation type="submission" date="2014-11" db="EMBL/GenBank/DDBJ databases">
        <title>Draft Genome Sequences of Paenibacillus polymyxa NRRL B-30509 and Paenibacillus terrae NRRL B-30644, Strains from a Poultry Environment that Produce Tridecaptin A and Paenicidins.</title>
        <authorList>
            <person name="van Belkum M.J."/>
            <person name="Lohans C.T."/>
            <person name="Vederas J.C."/>
        </authorList>
    </citation>
    <scope>NUCLEOTIDE SEQUENCE [LARGE SCALE GENOMIC DNA]</scope>
    <source>
        <strain evidence="8 9">NRRL B-30644</strain>
    </source>
</reference>
<dbReference type="InterPro" id="IPR011033">
    <property type="entry name" value="PRC_barrel-like_sf"/>
</dbReference>
<dbReference type="SUPFAM" id="SSF50346">
    <property type="entry name" value="PRC-barrel domain"/>
    <property type="match status" value="1"/>
</dbReference>
<dbReference type="NCBIfam" id="TIGR02273">
    <property type="entry name" value="16S_RimM"/>
    <property type="match status" value="1"/>
</dbReference>
<evidence type="ECO:0000256" key="3">
    <source>
        <dbReference type="ARBA" id="ARBA00022552"/>
    </source>
</evidence>
<proteinExistence type="inferred from homology"/>
<dbReference type="InterPro" id="IPR027275">
    <property type="entry name" value="PRC-brl_dom"/>
</dbReference>
<dbReference type="GO" id="GO:0005840">
    <property type="term" value="C:ribosome"/>
    <property type="evidence" value="ECO:0007669"/>
    <property type="project" value="InterPro"/>
</dbReference>
<comment type="function">
    <text evidence="5">An accessory protein needed during the final step in the assembly of 30S ribosomal subunit, possibly for assembly of the head region. Essential for efficient processing of 16S rRNA. May be needed both before and after RbfA during the maturation of 16S rRNA. It has affinity for free ribosomal 30S subunits but not for 70S ribosomes.</text>
</comment>
<dbReference type="RefSeq" id="WP_044644891.1">
    <property type="nucleotide sequence ID" value="NZ_JTHP01000004.1"/>
</dbReference>
<protein>
    <recommendedName>
        <fullName evidence="5">Ribosome maturation factor RimM</fullName>
    </recommendedName>
</protein>
<dbReference type="AlphaFoldDB" id="A0A0D7X7F2"/>
<comment type="similarity">
    <text evidence="5">Belongs to the RimM family.</text>
</comment>
<evidence type="ECO:0000256" key="1">
    <source>
        <dbReference type="ARBA" id="ARBA00022490"/>
    </source>
</evidence>
<accession>A0A0D7X7F2</accession>
<dbReference type="Gene3D" id="2.30.30.240">
    <property type="entry name" value="PRC-barrel domain"/>
    <property type="match status" value="1"/>
</dbReference>
<dbReference type="InterPro" id="IPR036976">
    <property type="entry name" value="RimM_N_sf"/>
</dbReference>
<dbReference type="PANTHER" id="PTHR33692:SF1">
    <property type="entry name" value="RIBOSOME MATURATION FACTOR RIMM"/>
    <property type="match status" value="1"/>
</dbReference>
<comment type="domain">
    <text evidence="5">The PRC barrel domain binds ribosomal protein uS19.</text>
</comment>
<dbReference type="Gene3D" id="2.40.30.60">
    <property type="entry name" value="RimM"/>
    <property type="match status" value="1"/>
</dbReference>
<evidence type="ECO:0000256" key="4">
    <source>
        <dbReference type="ARBA" id="ARBA00023186"/>
    </source>
</evidence>
<evidence type="ECO:0000259" key="6">
    <source>
        <dbReference type="Pfam" id="PF01782"/>
    </source>
</evidence>
<dbReference type="Proteomes" id="UP000032534">
    <property type="component" value="Unassembled WGS sequence"/>
</dbReference>
<dbReference type="OrthoDB" id="9810331at2"/>
<feature type="domain" description="RimM N-terminal" evidence="6">
    <location>
        <begin position="7"/>
        <end position="90"/>
    </location>
</feature>
<name>A0A0D7X7F2_9BACL</name>
<evidence type="ECO:0000256" key="5">
    <source>
        <dbReference type="HAMAP-Rule" id="MF_00014"/>
    </source>
</evidence>